<feature type="chain" id="PRO_5004658852" evidence="8">
    <location>
        <begin position="33"/>
        <end position="653"/>
    </location>
</feature>
<name>U5DIC3_9CHRO</name>
<dbReference type="PANTHER" id="PTHR30347">
    <property type="entry name" value="POTASSIUM CHANNEL RELATED"/>
    <property type="match status" value="1"/>
</dbReference>
<evidence type="ECO:0000256" key="2">
    <source>
        <dbReference type="ARBA" id="ARBA00008017"/>
    </source>
</evidence>
<keyword evidence="8" id="KW-0732">Signal</keyword>
<keyword evidence="4 7" id="KW-0812">Transmembrane</keyword>
<dbReference type="Gene3D" id="3.30.70.100">
    <property type="match status" value="1"/>
</dbReference>
<dbReference type="CDD" id="cd04371">
    <property type="entry name" value="DEP"/>
    <property type="match status" value="1"/>
</dbReference>
<feature type="transmembrane region" description="Helical" evidence="7">
    <location>
        <begin position="294"/>
        <end position="313"/>
    </location>
</feature>
<dbReference type="InterPro" id="IPR011066">
    <property type="entry name" value="MscS_channel_C_sf"/>
</dbReference>
<feature type="transmembrane region" description="Helical" evidence="7">
    <location>
        <begin position="253"/>
        <end position="273"/>
    </location>
</feature>
<feature type="domain" description="DEP" evidence="9">
    <location>
        <begin position="575"/>
        <end position="648"/>
    </location>
</feature>
<dbReference type="InterPro" id="IPR023408">
    <property type="entry name" value="MscS_beta-dom_sf"/>
</dbReference>
<evidence type="ECO:0000256" key="4">
    <source>
        <dbReference type="ARBA" id="ARBA00022692"/>
    </source>
</evidence>
<keyword evidence="11" id="KW-1185">Reference proteome</keyword>
<evidence type="ECO:0000256" key="1">
    <source>
        <dbReference type="ARBA" id="ARBA00004651"/>
    </source>
</evidence>
<dbReference type="Proteomes" id="UP000016960">
    <property type="component" value="Unassembled WGS sequence"/>
</dbReference>
<dbReference type="OrthoDB" id="9809206at2"/>
<evidence type="ECO:0000256" key="8">
    <source>
        <dbReference type="SAM" id="SignalP"/>
    </source>
</evidence>
<dbReference type="SUPFAM" id="SSF82861">
    <property type="entry name" value="Mechanosensitive channel protein MscS (YggB), transmembrane region"/>
    <property type="match status" value="1"/>
</dbReference>
<dbReference type="InParanoid" id="U5DIC3"/>
<gene>
    <name evidence="10" type="ORF">KR51_00032990</name>
</gene>
<dbReference type="eggNOG" id="COG3264">
    <property type="taxonomic scope" value="Bacteria"/>
</dbReference>
<keyword evidence="5 7" id="KW-1133">Transmembrane helix</keyword>
<proteinExistence type="inferred from homology"/>
<accession>U5DIC3</accession>
<keyword evidence="6 7" id="KW-0472">Membrane</keyword>
<dbReference type="InterPro" id="IPR011014">
    <property type="entry name" value="MscS_channel_TM-2"/>
</dbReference>
<dbReference type="Gene3D" id="2.30.30.60">
    <property type="match status" value="1"/>
</dbReference>
<dbReference type="Gene3D" id="1.10.287.1260">
    <property type="match status" value="1"/>
</dbReference>
<dbReference type="PROSITE" id="PS01246">
    <property type="entry name" value="UPF0003"/>
    <property type="match status" value="1"/>
</dbReference>
<reference evidence="10 11" key="1">
    <citation type="submission" date="2013-05" db="EMBL/GenBank/DDBJ databases">
        <title>Draft genome sequence of Rubidibacter lacunae KORDI 51-2.</title>
        <authorList>
            <person name="Choi D.H."/>
            <person name="Noh J.H."/>
            <person name="Kwon K.-K."/>
            <person name="Lee J.-H."/>
            <person name="Ryu J.-Y."/>
        </authorList>
    </citation>
    <scope>NUCLEOTIDE SEQUENCE [LARGE SCALE GENOMIC DNA]</scope>
    <source>
        <strain evidence="10 11">KORDI 51-2</strain>
    </source>
</reference>
<dbReference type="RefSeq" id="WP_022608904.1">
    <property type="nucleotide sequence ID" value="NZ_ASSJ01000079.1"/>
</dbReference>
<dbReference type="Pfam" id="PF00924">
    <property type="entry name" value="MS_channel_2nd"/>
    <property type="match status" value="1"/>
</dbReference>
<dbReference type="PROSITE" id="PS50186">
    <property type="entry name" value="DEP"/>
    <property type="match status" value="1"/>
</dbReference>
<dbReference type="GO" id="GO:0035556">
    <property type="term" value="P:intracellular signal transduction"/>
    <property type="evidence" value="ECO:0007669"/>
    <property type="project" value="InterPro"/>
</dbReference>
<evidence type="ECO:0000256" key="5">
    <source>
        <dbReference type="ARBA" id="ARBA00022989"/>
    </source>
</evidence>
<evidence type="ECO:0000256" key="7">
    <source>
        <dbReference type="SAM" id="Phobius"/>
    </source>
</evidence>
<dbReference type="SUPFAM" id="SSF50182">
    <property type="entry name" value="Sm-like ribonucleoproteins"/>
    <property type="match status" value="1"/>
</dbReference>
<dbReference type="InterPro" id="IPR052702">
    <property type="entry name" value="MscS-like_channel"/>
</dbReference>
<dbReference type="InterPro" id="IPR049278">
    <property type="entry name" value="MS_channel_C"/>
</dbReference>
<keyword evidence="3" id="KW-1003">Cell membrane</keyword>
<dbReference type="SUPFAM" id="SSF82689">
    <property type="entry name" value="Mechanosensitive channel protein MscS (YggB), C-terminal domain"/>
    <property type="match status" value="1"/>
</dbReference>
<organism evidence="10 11">
    <name type="scientific">Rubidibacter lacunae KORDI 51-2</name>
    <dbReference type="NCBI Taxonomy" id="582515"/>
    <lineage>
        <taxon>Bacteria</taxon>
        <taxon>Bacillati</taxon>
        <taxon>Cyanobacteriota</taxon>
        <taxon>Cyanophyceae</taxon>
        <taxon>Oscillatoriophycideae</taxon>
        <taxon>Chroococcales</taxon>
        <taxon>Aphanothecaceae</taxon>
        <taxon>Rubidibacter</taxon>
    </lineage>
</organism>
<comment type="caution">
    <text evidence="10">The sequence shown here is derived from an EMBL/GenBank/DDBJ whole genome shotgun (WGS) entry which is preliminary data.</text>
</comment>
<dbReference type="Pfam" id="PF21082">
    <property type="entry name" value="MS_channel_3rd"/>
    <property type="match status" value="1"/>
</dbReference>
<dbReference type="SUPFAM" id="SSF46785">
    <property type="entry name" value="Winged helix' DNA-binding domain"/>
    <property type="match status" value="1"/>
</dbReference>
<dbReference type="InterPro" id="IPR006685">
    <property type="entry name" value="MscS_channel_2nd"/>
</dbReference>
<dbReference type="GO" id="GO:0055085">
    <property type="term" value="P:transmembrane transport"/>
    <property type="evidence" value="ECO:0007669"/>
    <property type="project" value="InterPro"/>
</dbReference>
<protein>
    <submittedName>
        <fullName evidence="10">Small-conductance mechanosensitive channel</fullName>
    </submittedName>
</protein>
<dbReference type="Pfam" id="PF00610">
    <property type="entry name" value="DEP"/>
    <property type="match status" value="1"/>
</dbReference>
<dbReference type="SMART" id="SM00049">
    <property type="entry name" value="DEP"/>
    <property type="match status" value="1"/>
</dbReference>
<evidence type="ECO:0000256" key="6">
    <source>
        <dbReference type="ARBA" id="ARBA00023136"/>
    </source>
</evidence>
<dbReference type="InterPro" id="IPR006686">
    <property type="entry name" value="MscS_channel_CS"/>
</dbReference>
<evidence type="ECO:0000313" key="11">
    <source>
        <dbReference type="Proteomes" id="UP000016960"/>
    </source>
</evidence>
<dbReference type="EMBL" id="ASSJ01000079">
    <property type="protein sequence ID" value="ERN40349.1"/>
    <property type="molecule type" value="Genomic_DNA"/>
</dbReference>
<dbReference type="InterPro" id="IPR010920">
    <property type="entry name" value="LSM_dom_sf"/>
</dbReference>
<dbReference type="Gene3D" id="1.10.10.10">
    <property type="entry name" value="Winged helix-like DNA-binding domain superfamily/Winged helix DNA-binding domain"/>
    <property type="match status" value="1"/>
</dbReference>
<dbReference type="PANTHER" id="PTHR30347:SF1">
    <property type="entry name" value="MECHANOSENSITIVE CHANNEL MSCK"/>
    <property type="match status" value="1"/>
</dbReference>
<comment type="similarity">
    <text evidence="2">Belongs to the MscS (TC 1.A.23) family.</text>
</comment>
<comment type="subcellular location">
    <subcellularLocation>
        <location evidence="1">Cell membrane</location>
        <topology evidence="1">Multi-pass membrane protein</topology>
    </subcellularLocation>
</comment>
<dbReference type="InterPro" id="IPR000591">
    <property type="entry name" value="DEP_dom"/>
</dbReference>
<dbReference type="InterPro" id="IPR036390">
    <property type="entry name" value="WH_DNA-bd_sf"/>
</dbReference>
<feature type="transmembrane region" description="Helical" evidence="7">
    <location>
        <begin position="201"/>
        <end position="221"/>
    </location>
</feature>
<evidence type="ECO:0000256" key="3">
    <source>
        <dbReference type="ARBA" id="ARBA00022475"/>
    </source>
</evidence>
<evidence type="ECO:0000313" key="10">
    <source>
        <dbReference type="EMBL" id="ERN40349.1"/>
    </source>
</evidence>
<feature type="signal peptide" evidence="8">
    <location>
        <begin position="1"/>
        <end position="32"/>
    </location>
</feature>
<dbReference type="GO" id="GO:0005886">
    <property type="term" value="C:plasma membrane"/>
    <property type="evidence" value="ECO:0007669"/>
    <property type="project" value="UniProtKB-SubCell"/>
</dbReference>
<evidence type="ECO:0000259" key="9">
    <source>
        <dbReference type="PROSITE" id="PS50186"/>
    </source>
</evidence>
<feature type="transmembrane region" description="Helical" evidence="7">
    <location>
        <begin position="151"/>
        <end position="172"/>
    </location>
</feature>
<dbReference type="PATRIC" id="fig|582515.4.peg.3703"/>
<sequence>MNRISIRLHRRLLSGLALTLAAFCFAIAPTQAQNFANNERAPVVLDGRVLFRVGDAGRFSAEERAYLIGRALRQELRDDLDNLEVDLDVRTNDQLVVIRSVDSGLNLVTVADEDVLPGNSPLHQANTWKNTIEQAIAKARMERSPSYRLRALLMSVGAVGLALLLHLAFGFLRQLVPRAFAGWCEQPETFLYEWGQPIQGALRALLTALQFSAWLTVVWWVCARLPKLRSGRYRLLQWMTDDLIPLGSKQYSLVQLSLLVLMTVGLWFAVAAGTRALRTYVFNRTGTPHGTQEVLALFLRYVLMFLGVLLLLQAWGVDIGSLALLASFFSVGVGFGLQNITNNFISGLIVTLEKPIEVGNFIRVGEWEGIVQRIAARHTEICTLDRVTIIIPNSRFLESEVINWSHGSPVSRLHISVGVAYGSNVKRVKAALLDAAKNHPEVLLRPRPQVWFQEFGDSSLNFELLAWTADPKEQPRVKSELNYRIEASFRRYGVEVPFPQRDVHVKSPQVERLLAAWLQRGHVDLPEGNGELSLSSDTDRAGEPDPYHSALSSVTSVVRQAPDIDLEKLVDRMRAHGGVKIGDRRYRLNVYPRCFVGSEVVDWLVQNCSVTRVEAVEIGQMLLDRGIVHHVMDEHGFRDEYLFYRFYSDEQLM</sequence>
<dbReference type="InterPro" id="IPR036388">
    <property type="entry name" value="WH-like_DNA-bd_sf"/>
</dbReference>
<dbReference type="AlphaFoldDB" id="U5DIC3"/>